<accession>A0A939PQX0</accession>
<reference evidence="2" key="1">
    <citation type="submission" date="2021-03" db="EMBL/GenBank/DDBJ databases">
        <authorList>
            <person name="Kanchanasin P."/>
            <person name="Saeng-In P."/>
            <person name="Phongsopitanun W."/>
            <person name="Yuki M."/>
            <person name="Kudo T."/>
            <person name="Ohkuma M."/>
            <person name="Tanasupawat S."/>
        </authorList>
    </citation>
    <scope>NUCLEOTIDE SEQUENCE</scope>
    <source>
        <strain evidence="2">GKU 128</strain>
    </source>
</reference>
<feature type="signal peptide" evidence="1">
    <location>
        <begin position="1"/>
        <end position="23"/>
    </location>
</feature>
<dbReference type="Gene3D" id="2.60.20.10">
    <property type="entry name" value="Crystallins"/>
    <property type="match status" value="1"/>
</dbReference>
<dbReference type="Proteomes" id="UP000669179">
    <property type="component" value="Unassembled WGS sequence"/>
</dbReference>
<dbReference type="AlphaFoldDB" id="A0A939PQX0"/>
<gene>
    <name evidence="2" type="ORF">J4573_40930</name>
</gene>
<evidence type="ECO:0000313" key="3">
    <source>
        <dbReference type="Proteomes" id="UP000669179"/>
    </source>
</evidence>
<dbReference type="RefSeq" id="WP_208261541.1">
    <property type="nucleotide sequence ID" value="NZ_JAGEOJ010000021.1"/>
</dbReference>
<organism evidence="2 3">
    <name type="scientific">Actinomadura barringtoniae</name>
    <dbReference type="NCBI Taxonomy" id="1427535"/>
    <lineage>
        <taxon>Bacteria</taxon>
        <taxon>Bacillati</taxon>
        <taxon>Actinomycetota</taxon>
        <taxon>Actinomycetes</taxon>
        <taxon>Streptosporangiales</taxon>
        <taxon>Thermomonosporaceae</taxon>
        <taxon>Actinomadura</taxon>
    </lineage>
</organism>
<protein>
    <submittedName>
        <fullName evidence="2">Peptidase inhibitor family I36 protein</fullName>
    </submittedName>
</protein>
<proteinExistence type="predicted"/>
<evidence type="ECO:0000313" key="2">
    <source>
        <dbReference type="EMBL" id="MBO2453514.1"/>
    </source>
</evidence>
<evidence type="ECO:0000256" key="1">
    <source>
        <dbReference type="SAM" id="SignalP"/>
    </source>
</evidence>
<dbReference type="EMBL" id="JAGEOJ010000021">
    <property type="protein sequence ID" value="MBO2453514.1"/>
    <property type="molecule type" value="Genomic_DNA"/>
</dbReference>
<feature type="chain" id="PRO_5039104048" evidence="1">
    <location>
        <begin position="24"/>
        <end position="279"/>
    </location>
</feature>
<keyword evidence="1" id="KW-0732">Signal</keyword>
<name>A0A939PQX0_9ACTN</name>
<keyword evidence="3" id="KW-1185">Reference proteome</keyword>
<comment type="caution">
    <text evidence="2">The sequence shown here is derived from an EMBL/GenBank/DDBJ whole genome shotgun (WGS) entry which is preliminary data.</text>
</comment>
<sequence length="279" mass="29525">MKTLPRILTAATAVMAIGGSVFASTAAPASAAARNGKCDSGEFCLYYNSGLKGSLSDFTSSVGDYGTKQPKCYDFKSKGAGKGMCVKNHAASAWNRSKKTVRVYYNSNFGGRYQDIKAGAKANLNSTLKNNNASHQIGPGSTAGCSTSGTGDRRSCAQAVAWAKSHITRTYHKDYANRCDHVVGLAYGFSASGSTSAYRHWLAVPSRFKHPGSTNVPAGGLAFFSGGYGHVMISIGGGKFVSNDINGRGTLTVTTISAIRSKWGKPYLGWTQPWFQANH</sequence>
<dbReference type="Pfam" id="PF03995">
    <property type="entry name" value="Inhibitor_I36"/>
    <property type="match status" value="1"/>
</dbReference>